<dbReference type="Gene3D" id="3.10.310.10">
    <property type="entry name" value="Diaminopimelate Epimerase, Chain A, domain 1"/>
    <property type="match status" value="2"/>
</dbReference>
<organism evidence="2 3">
    <name type="scientific">Hoeflea alexandrii</name>
    <dbReference type="NCBI Taxonomy" id="288436"/>
    <lineage>
        <taxon>Bacteria</taxon>
        <taxon>Pseudomonadati</taxon>
        <taxon>Pseudomonadota</taxon>
        <taxon>Alphaproteobacteria</taxon>
        <taxon>Hyphomicrobiales</taxon>
        <taxon>Rhizobiaceae</taxon>
        <taxon>Hoeflea</taxon>
    </lineage>
</organism>
<proteinExistence type="inferred from homology"/>
<dbReference type="Pfam" id="PF02567">
    <property type="entry name" value="PhzC-PhzF"/>
    <property type="match status" value="1"/>
</dbReference>
<evidence type="ECO:0000313" key="2">
    <source>
        <dbReference type="EMBL" id="MCO6407313.1"/>
    </source>
</evidence>
<evidence type="ECO:0000313" key="3">
    <source>
        <dbReference type="Proteomes" id="UP001320715"/>
    </source>
</evidence>
<dbReference type="PANTHER" id="PTHR13774">
    <property type="entry name" value="PHENAZINE BIOSYNTHESIS PROTEIN"/>
    <property type="match status" value="1"/>
</dbReference>
<comment type="caution">
    <text evidence="2">The sequence shown here is derived from an EMBL/GenBank/DDBJ whole genome shotgun (WGS) entry which is preliminary data.</text>
</comment>
<dbReference type="Proteomes" id="UP001320715">
    <property type="component" value="Unassembled WGS sequence"/>
</dbReference>
<dbReference type="InterPro" id="IPR003719">
    <property type="entry name" value="Phenazine_PhzF-like"/>
</dbReference>
<dbReference type="RefSeq" id="WP_152007946.1">
    <property type="nucleotide sequence ID" value="NZ_JAAAML010000001.1"/>
</dbReference>
<dbReference type="PANTHER" id="PTHR13774:SF32">
    <property type="entry name" value="ANTISENSE-ENHANCING SEQUENCE 1"/>
    <property type="match status" value="1"/>
</dbReference>
<dbReference type="EMBL" id="JAAAML010000001">
    <property type="protein sequence ID" value="MCO6407313.1"/>
    <property type="molecule type" value="Genomic_DNA"/>
</dbReference>
<sequence>MTDYAIYDVFTGTALAGNPLAVVFDADHYSGDRMQAIAREFNLSETVFVLKPENPAHTARLRIFTPARELPFAGHPTVGAAVALADRRLGADVPANGIDLVKMLEEEIGQVRCAVRISAGQAGFAEFDLPKLSRNLGADIEPADIGLALGLDPHEIGFENHKISLWSAGVPFVLVPVHDQAAVAKAECNGADWDRVAPMGDGQLASAYVYCRGGTHHQASFHARMFAPGEGIGEDPATGSAAAALSGAIHHFDGLREGNHALLIEQGVEMGRPSLIHLHIACRGAEVSHVRIGGEAVRISEGKLLV</sequence>
<accession>A0ABT1CM85</accession>
<gene>
    <name evidence="2" type="ORF">GTW23_03925</name>
</gene>
<dbReference type="PIRSF" id="PIRSF016184">
    <property type="entry name" value="PhzC_PhzF"/>
    <property type="match status" value="1"/>
</dbReference>
<comment type="similarity">
    <text evidence="1">Belongs to the PhzF family.</text>
</comment>
<name>A0ABT1CM85_9HYPH</name>
<dbReference type="GO" id="GO:0016853">
    <property type="term" value="F:isomerase activity"/>
    <property type="evidence" value="ECO:0007669"/>
    <property type="project" value="UniProtKB-KW"/>
</dbReference>
<keyword evidence="2" id="KW-0413">Isomerase</keyword>
<dbReference type="NCBIfam" id="TIGR00654">
    <property type="entry name" value="PhzF_family"/>
    <property type="match status" value="1"/>
</dbReference>
<keyword evidence="3" id="KW-1185">Reference proteome</keyword>
<protein>
    <submittedName>
        <fullName evidence="2">PhzF family phenazine biosynthesis isomerase</fullName>
    </submittedName>
</protein>
<reference evidence="2 3" key="1">
    <citation type="submission" date="2020-01" db="EMBL/GenBank/DDBJ databases">
        <title>Genomes of bacteria type strains.</title>
        <authorList>
            <person name="Chen J."/>
            <person name="Zhu S."/>
            <person name="Yang J."/>
        </authorList>
    </citation>
    <scope>NUCLEOTIDE SEQUENCE [LARGE SCALE GENOMIC DNA]</scope>
    <source>
        <strain evidence="2 3">DSM 16655</strain>
    </source>
</reference>
<dbReference type="SUPFAM" id="SSF54506">
    <property type="entry name" value="Diaminopimelate epimerase-like"/>
    <property type="match status" value="1"/>
</dbReference>
<evidence type="ECO:0000256" key="1">
    <source>
        <dbReference type="ARBA" id="ARBA00008270"/>
    </source>
</evidence>